<keyword evidence="3" id="KW-1185">Reference proteome</keyword>
<name>A0AAV6UA24_9ARAC</name>
<proteinExistence type="predicted"/>
<organism evidence="2 3">
    <name type="scientific">Oedothorax gibbosus</name>
    <dbReference type="NCBI Taxonomy" id="931172"/>
    <lineage>
        <taxon>Eukaryota</taxon>
        <taxon>Metazoa</taxon>
        <taxon>Ecdysozoa</taxon>
        <taxon>Arthropoda</taxon>
        <taxon>Chelicerata</taxon>
        <taxon>Arachnida</taxon>
        <taxon>Araneae</taxon>
        <taxon>Araneomorphae</taxon>
        <taxon>Entelegynae</taxon>
        <taxon>Araneoidea</taxon>
        <taxon>Linyphiidae</taxon>
        <taxon>Erigoninae</taxon>
        <taxon>Oedothorax</taxon>
    </lineage>
</organism>
<sequence>MKYGSNQKEYNDDELKSKSGPTAIFLWVWNFFANLITDIKNGELLSRFSFLDAMFQFVIAVATSCHPQDDPELDEKPETSSKEKDIKPFAGEGRTLRSRTATANS</sequence>
<feature type="compositionally biased region" description="Basic and acidic residues" evidence="1">
    <location>
        <begin position="74"/>
        <end position="87"/>
    </location>
</feature>
<evidence type="ECO:0000313" key="2">
    <source>
        <dbReference type="EMBL" id="KAG8180350.1"/>
    </source>
</evidence>
<accession>A0AAV6UA24</accession>
<gene>
    <name evidence="2" type="ORF">JTE90_016381</name>
</gene>
<feature type="region of interest" description="Disordered" evidence="1">
    <location>
        <begin position="67"/>
        <end position="105"/>
    </location>
</feature>
<comment type="caution">
    <text evidence="2">The sequence shown here is derived from an EMBL/GenBank/DDBJ whole genome shotgun (WGS) entry which is preliminary data.</text>
</comment>
<reference evidence="2 3" key="1">
    <citation type="journal article" date="2022" name="Nat. Ecol. Evol.">
        <title>A masculinizing supergene underlies an exaggerated male reproductive morph in a spider.</title>
        <authorList>
            <person name="Hendrickx F."/>
            <person name="De Corte Z."/>
            <person name="Sonet G."/>
            <person name="Van Belleghem S.M."/>
            <person name="Kostlbacher S."/>
            <person name="Vangestel C."/>
        </authorList>
    </citation>
    <scope>NUCLEOTIDE SEQUENCE [LARGE SCALE GENOMIC DNA]</scope>
    <source>
        <strain evidence="2">W744_W776</strain>
    </source>
</reference>
<dbReference type="Proteomes" id="UP000827092">
    <property type="component" value="Unassembled WGS sequence"/>
</dbReference>
<protein>
    <submittedName>
        <fullName evidence="2">Uncharacterized protein</fullName>
    </submittedName>
</protein>
<dbReference type="AlphaFoldDB" id="A0AAV6UA24"/>
<dbReference type="EMBL" id="JAFNEN010000567">
    <property type="protein sequence ID" value="KAG8180350.1"/>
    <property type="molecule type" value="Genomic_DNA"/>
</dbReference>
<evidence type="ECO:0000313" key="3">
    <source>
        <dbReference type="Proteomes" id="UP000827092"/>
    </source>
</evidence>
<evidence type="ECO:0000256" key="1">
    <source>
        <dbReference type="SAM" id="MobiDB-lite"/>
    </source>
</evidence>